<dbReference type="EMBL" id="CP034669">
    <property type="protein sequence ID" value="QAT84860.1"/>
    <property type="molecule type" value="Genomic_DNA"/>
</dbReference>
<gene>
    <name evidence="1" type="ORF">EJ065_3297</name>
</gene>
<organism evidence="1 2">
    <name type="scientific">Corallococcus coralloides</name>
    <name type="common">Myxococcus coralloides</name>
    <dbReference type="NCBI Taxonomy" id="184914"/>
    <lineage>
        <taxon>Bacteria</taxon>
        <taxon>Pseudomonadati</taxon>
        <taxon>Myxococcota</taxon>
        <taxon>Myxococcia</taxon>
        <taxon>Myxococcales</taxon>
        <taxon>Cystobacterineae</taxon>
        <taxon>Myxococcaceae</taxon>
        <taxon>Corallococcus</taxon>
    </lineage>
</organism>
<sequence>MRLACCVARFLLMLPLLGCEERTPKEVVRQNVPEPAKGAKPMKAIDDTCASPRSARAFAEQAREALGQDMLGAEIAPVLPTQWPPKGGGLEYFVYRQRPLPTGLVKFEIQGPTERVHFVTPSAKLRVESLEPVAALGVEDMTAREPSDFSQNHVERAEQALLDVVAGCRSLDEARGDLEGYLEWVEQNPLQGRDLERRGDTLFSWLRRR</sequence>
<evidence type="ECO:0000313" key="1">
    <source>
        <dbReference type="EMBL" id="QAT84860.1"/>
    </source>
</evidence>
<evidence type="ECO:0000313" key="2">
    <source>
        <dbReference type="Proteomes" id="UP000288758"/>
    </source>
</evidence>
<name>A0A410RSG7_CORCK</name>
<reference evidence="1 2" key="1">
    <citation type="submission" date="2018-12" db="EMBL/GenBank/DDBJ databases">
        <title>Complete Genome Sequence of the Corallopyronin A producing Myxobacterium Corallococcus coralloides B035.</title>
        <authorList>
            <person name="Bouhired S.M."/>
            <person name="Rupp O."/>
            <person name="Blom J."/>
            <person name="Schaeberle T.F."/>
            <person name="Kehraus S."/>
            <person name="Schiefer A."/>
            <person name="Pfarr K."/>
            <person name="Goesmann A."/>
            <person name="Hoerauf A."/>
            <person name="Koenig G.M."/>
        </authorList>
    </citation>
    <scope>NUCLEOTIDE SEQUENCE [LARGE SCALE GENOMIC DNA]</scope>
    <source>
        <strain evidence="1 2">B035</strain>
    </source>
</reference>
<dbReference type="AlphaFoldDB" id="A0A410RSG7"/>
<dbReference type="RefSeq" id="WP_128796730.1">
    <property type="nucleotide sequence ID" value="NZ_CP034669.1"/>
</dbReference>
<accession>A0A410RSG7</accession>
<proteinExistence type="predicted"/>
<protein>
    <submittedName>
        <fullName evidence="1">Uncharacterized protein</fullName>
    </submittedName>
</protein>
<dbReference type="Proteomes" id="UP000288758">
    <property type="component" value="Chromosome"/>
</dbReference>